<dbReference type="EMBL" id="CAMXCT030002288">
    <property type="protein sequence ID" value="CAL4784390.1"/>
    <property type="molecule type" value="Genomic_DNA"/>
</dbReference>
<comment type="caution">
    <text evidence="3">The sequence shown here is derived from an EMBL/GenBank/DDBJ whole genome shotgun (WGS) entry which is preliminary data.</text>
</comment>
<feature type="compositionally biased region" description="Basic residues" evidence="2">
    <location>
        <begin position="1418"/>
        <end position="1429"/>
    </location>
</feature>
<feature type="region of interest" description="Disordered" evidence="2">
    <location>
        <begin position="475"/>
        <end position="498"/>
    </location>
</feature>
<dbReference type="InterPro" id="IPR011010">
    <property type="entry name" value="DNA_brk_join_enz"/>
</dbReference>
<organism evidence="3">
    <name type="scientific">Cladocopium goreaui</name>
    <dbReference type="NCBI Taxonomy" id="2562237"/>
    <lineage>
        <taxon>Eukaryota</taxon>
        <taxon>Sar</taxon>
        <taxon>Alveolata</taxon>
        <taxon>Dinophyceae</taxon>
        <taxon>Suessiales</taxon>
        <taxon>Symbiodiniaceae</taxon>
        <taxon>Cladocopium</taxon>
    </lineage>
</organism>
<sequence>MPKFLEPIGETDDAEDTSIIVVDSRDDRMVSPFQTWLVSEIMSNAASSINVLTERDQVMPPSSGFHISLFANYTLDGIKAVLAIAVEAETGNTCAGWDAGAAQALSHPAFQPFSWPMLRDTSASYTDIKIYNGNEILFHWVLRGFRSDTDLTVQTQFVDEFFVREVNKGKPRLSIVVAVFVGWRVSVMSFECGGRTYALGPGGSVVAGDSARSRFELRVCSRASIDAVGNDADRLEFRYRDANNRMDLKCSRTSVPGTWLTVSHISGPTLIRTITSVRENKARVEGPEQTEQFAQLAAVHEGWWKKSMAQDEDDVGSLVVFVDGLEEGNFHVQARSKLFVRAPEVVTVRALAEMTHQESKPAPIGPPSLTAEAWLTSSEAVQVNEEDPTGEGTVVAVRRQTGMELNQRSFSTRQINVLSKGEACHVEDAERDRARDDRRFARSTAGLTPAIFAEEMMRRACNVTTAVIEEVEPGQSGMGGVAQHGEGQSSNMQRSTAAQGPMSFSPSFLCLPIFDDCFRSVLRHLGLDHVEYWLALSGDDAETPDAKISALLPALTGDQEILDKMLLRLDMVNLLAAMVARSAKKVRAEIAADLGYGFAEPPRVGSKRPAGEVQHEVPLKTAFDPRPVGPGSCIEVASIQEAECGEKKKWGLRLQQICQRAGSAAAINDPAKCAGLQPAEAERLKALAFEAGGFRTIRQNVRNWEKFEEWAVAQGLRVYPPTIVAIMRYAIHISDQGCGPAVLPSFKYAVGWICKRLAMACPEMGDARFKALIDKVHAERGKELKEAVPLPPKLIVALEVLLARLIFENRKAAAVMTWWVLILIYASLRFDDGVQVSPTSLQMQDDVLLGVVWQTKVDRKKRGTRFAVPACSISGAEWLKMGWEIFQPMVTDRDYFIGELKNEKEFNPSPITYSRGLSWLKSFLLQGLMEARNLELVAVNELNGLEDAVREVTWHSMRVTMLAEAVKARVDDKIVGLQANWKDPSQLVLKYARQRKELSVAMVKEMADKFRKSWTPNPEEFVVEEEDEEVTEPVVIEFIVKAQLAEKGVPASSEGDQPSCSKPSVGGHVDLRAISSRPEPTWCQAPSLVCIMVDRTVYADEAHTPKIALRQIFGRLALRSELCRAAADGGLLSVEVFAMLGDTATAVKTSLQTLLPTATLGTDAAAQELSLMQLAAVWHSCFALQGQFATRRARMEEDPTKIPEMAQEDHAEFRSRFVTAHPDVILLDAKEPHKKFVEKLSRDFLVHGMVPFYTVAEIRTRADSIIQKSGLTKNAEDLLTISKADEPDQVTDVHTLLHRVHAFFMALEYLHICTYSRKAGPLRYMQELEQFRAECPGLPYLLAADSLIRKKVNRLQAEQREVYSTFELALLEVLENHKYLWNDARTKAALARVDRTKPERPDPQDQVVEAAVAAQSPSKRKRKRNKNKGNKSDTAEVKPVRKDQFDKKKDTKVDKDKRIPESEWKTISQAASAVSGPKRCHYFNSSMGCALGAGLSQAVSARGVRILPPIEISPNNFVLEPVDILDPAVFRHVKLLIEEKLILFIHFGTPCSSFSIARKNDGGPPPLRDRKHLWGRHGLSDLDQTKLEMGNRFLKLTVELAQLCHARGIPWSVENPATSFLWAMPPMQALAALPGVRCFVLDMCRFGAPHKKPTALLSSADLQALALECDSDVRPHVHEPLVGTVIIDNKKVYKTKLAQVYPPALCSAWAAAIFPATPDPLAATFDMVTAPGDRKRPVGQELPWKPHKQQITAEKASAAGYQLKRSALPPLLAVELEPGQAVKAALNIRHPFTLEPALEPDLQEALAMVATQPGHVLAHRSGALQYWEARARALLPVTDKILCAVPDQHLRRLLRGVPDGQAPQLGKVTHIALWREMLQAANCIDHKLVSDLLQGFPIVGSIQRSRRWSRIQNAEELLPVDELCNRAWEFSDKVIKNVNRCEVTENTEKIWLGSGRKKGLPPDRRFATTKKVERDRSETAFVWQDRLLRYDRRLFLVAAFNFYDDKYGFEPEATCSSAFDVAQKVHWWLGAQFDPKKLQLCQDPTILGVTYDLRAMHLRIKPSRKDELLEEIDAILEVQIFPPGQAGKLRGKLMFGASQLWGKIGRAFLRSLSERQCTKFNHTALNKAIVLSLEHWRWLIVEGPPRPILETRPRSADYVLFTDGSFPHGKPGSPLKPWIGGVLFKKGEVPLQFGCEVDRSLIKKWLPRKSQIAMVELFATVVALKTFATHLAESWSLLLVDSEPVQGALMKGYSAREDVCELVGCCCARSTRDESSCCQHIRDVGHCRRCVIR</sequence>
<dbReference type="Gene3D" id="1.10.443.10">
    <property type="entry name" value="Intergrase catalytic core"/>
    <property type="match status" value="1"/>
</dbReference>
<keyword evidence="1" id="KW-0233">DNA recombination</keyword>
<feature type="compositionally biased region" description="Low complexity" evidence="2">
    <location>
        <begin position="1404"/>
        <end position="1415"/>
    </location>
</feature>
<feature type="non-terminal residue" evidence="3">
    <location>
        <position position="1"/>
    </location>
</feature>
<proteinExistence type="predicted"/>
<dbReference type="EMBL" id="CAMXCT020002288">
    <property type="protein sequence ID" value="CAL1150453.1"/>
    <property type="molecule type" value="Genomic_DNA"/>
</dbReference>
<dbReference type="GO" id="GO:0006310">
    <property type="term" value="P:DNA recombination"/>
    <property type="evidence" value="ECO:0007669"/>
    <property type="project" value="UniProtKB-KW"/>
</dbReference>
<feature type="compositionally biased region" description="Basic and acidic residues" evidence="2">
    <location>
        <begin position="1430"/>
        <end position="1457"/>
    </location>
</feature>
<dbReference type="SUPFAM" id="SSF47823">
    <property type="entry name" value="lambda integrase-like, N-terminal domain"/>
    <property type="match status" value="1"/>
</dbReference>
<feature type="compositionally biased region" description="Polar residues" evidence="2">
    <location>
        <begin position="486"/>
        <end position="498"/>
    </location>
</feature>
<dbReference type="Proteomes" id="UP001152797">
    <property type="component" value="Unassembled WGS sequence"/>
</dbReference>
<dbReference type="GO" id="GO:0003677">
    <property type="term" value="F:DNA binding"/>
    <property type="evidence" value="ECO:0007669"/>
    <property type="project" value="InterPro"/>
</dbReference>
<accession>A0A9P1CTF2</accession>
<reference evidence="3" key="1">
    <citation type="submission" date="2022-10" db="EMBL/GenBank/DDBJ databases">
        <authorList>
            <person name="Chen Y."/>
            <person name="Dougan E. K."/>
            <person name="Chan C."/>
            <person name="Rhodes N."/>
            <person name="Thang M."/>
        </authorList>
    </citation>
    <scope>NUCLEOTIDE SEQUENCE</scope>
</reference>
<evidence type="ECO:0000256" key="1">
    <source>
        <dbReference type="ARBA" id="ARBA00023172"/>
    </source>
</evidence>
<evidence type="ECO:0000313" key="3">
    <source>
        <dbReference type="EMBL" id="CAI3997078.1"/>
    </source>
</evidence>
<evidence type="ECO:0000313" key="5">
    <source>
        <dbReference type="Proteomes" id="UP001152797"/>
    </source>
</evidence>
<keyword evidence="5" id="KW-1185">Reference proteome</keyword>
<gene>
    <name evidence="3" type="ORF">C1SCF055_LOCUS23496</name>
</gene>
<feature type="region of interest" description="Disordered" evidence="2">
    <location>
        <begin position="1394"/>
        <end position="1457"/>
    </location>
</feature>
<dbReference type="EMBL" id="CAMXCT010002288">
    <property type="protein sequence ID" value="CAI3997078.1"/>
    <property type="molecule type" value="Genomic_DNA"/>
</dbReference>
<dbReference type="SUPFAM" id="SSF56349">
    <property type="entry name" value="DNA breaking-rejoining enzymes"/>
    <property type="match status" value="1"/>
</dbReference>
<reference evidence="4 5" key="2">
    <citation type="submission" date="2024-05" db="EMBL/GenBank/DDBJ databases">
        <authorList>
            <person name="Chen Y."/>
            <person name="Shah S."/>
            <person name="Dougan E. K."/>
            <person name="Thang M."/>
            <person name="Chan C."/>
        </authorList>
    </citation>
    <scope>NUCLEOTIDE SEQUENCE [LARGE SCALE GENOMIC DNA]</scope>
</reference>
<evidence type="ECO:0000313" key="4">
    <source>
        <dbReference type="EMBL" id="CAL4784390.1"/>
    </source>
</evidence>
<evidence type="ECO:0000256" key="2">
    <source>
        <dbReference type="SAM" id="MobiDB-lite"/>
    </source>
</evidence>
<dbReference type="InterPro" id="IPR013762">
    <property type="entry name" value="Integrase-like_cat_sf"/>
</dbReference>
<dbReference type="GO" id="GO:0015074">
    <property type="term" value="P:DNA integration"/>
    <property type="evidence" value="ECO:0007669"/>
    <property type="project" value="InterPro"/>
</dbReference>
<name>A0A9P1CTF2_9DINO</name>
<protein>
    <submittedName>
        <fullName evidence="3">Uncharacterized protein</fullName>
    </submittedName>
</protein>
<feature type="compositionally biased region" description="Basic and acidic residues" evidence="2">
    <location>
        <begin position="1394"/>
        <end position="1403"/>
    </location>
</feature>